<proteinExistence type="predicted"/>
<accession>A0AAE1G3C4</accession>
<sequence length="159" mass="17283">MNVTPSLPPSFSTTPYAFHHPFYSPLLFPTHSSSFCHSHKSFASLLCPSPLLPNPYALPISPPFFSLHRPYALPLSPSPLRPSHLHHPYVLPISPPSTTTPTPFPSPLPPPPLRPSLPISPPSSTTPYVLSLPWPCPQERLTLSKTRTPAPVAGRVGVP</sequence>
<reference evidence="2" key="1">
    <citation type="submission" date="2023-10" db="EMBL/GenBank/DDBJ databases">
        <title>Genome assemblies of two species of porcelain crab, Petrolisthes cinctipes and Petrolisthes manimaculis (Anomura: Porcellanidae).</title>
        <authorList>
            <person name="Angst P."/>
        </authorList>
    </citation>
    <scope>NUCLEOTIDE SEQUENCE</scope>
    <source>
        <strain evidence="2">PB745_01</strain>
        <tissue evidence="2">Gill</tissue>
    </source>
</reference>
<evidence type="ECO:0000313" key="3">
    <source>
        <dbReference type="Proteomes" id="UP001286313"/>
    </source>
</evidence>
<evidence type="ECO:0000256" key="1">
    <source>
        <dbReference type="SAM" id="MobiDB-lite"/>
    </source>
</evidence>
<keyword evidence="3" id="KW-1185">Reference proteome</keyword>
<feature type="region of interest" description="Disordered" evidence="1">
    <location>
        <begin position="96"/>
        <end position="119"/>
    </location>
</feature>
<comment type="caution">
    <text evidence="2">The sequence shown here is derived from an EMBL/GenBank/DDBJ whole genome shotgun (WGS) entry which is preliminary data.</text>
</comment>
<dbReference type="EMBL" id="JAWQEG010000792">
    <property type="protein sequence ID" value="KAK3885492.1"/>
    <property type="molecule type" value="Genomic_DNA"/>
</dbReference>
<feature type="compositionally biased region" description="Pro residues" evidence="1">
    <location>
        <begin position="102"/>
        <end position="119"/>
    </location>
</feature>
<organism evidence="2 3">
    <name type="scientific">Petrolisthes cinctipes</name>
    <name type="common">Flat porcelain crab</name>
    <dbReference type="NCBI Taxonomy" id="88211"/>
    <lineage>
        <taxon>Eukaryota</taxon>
        <taxon>Metazoa</taxon>
        <taxon>Ecdysozoa</taxon>
        <taxon>Arthropoda</taxon>
        <taxon>Crustacea</taxon>
        <taxon>Multicrustacea</taxon>
        <taxon>Malacostraca</taxon>
        <taxon>Eumalacostraca</taxon>
        <taxon>Eucarida</taxon>
        <taxon>Decapoda</taxon>
        <taxon>Pleocyemata</taxon>
        <taxon>Anomura</taxon>
        <taxon>Galatheoidea</taxon>
        <taxon>Porcellanidae</taxon>
        <taxon>Petrolisthes</taxon>
    </lineage>
</organism>
<dbReference type="Proteomes" id="UP001286313">
    <property type="component" value="Unassembled WGS sequence"/>
</dbReference>
<evidence type="ECO:0000313" key="2">
    <source>
        <dbReference type="EMBL" id="KAK3885492.1"/>
    </source>
</evidence>
<gene>
    <name evidence="2" type="ORF">Pcinc_010303</name>
</gene>
<name>A0AAE1G3C4_PETCI</name>
<dbReference type="AlphaFoldDB" id="A0AAE1G3C4"/>
<protein>
    <submittedName>
        <fullName evidence="2">Uncharacterized protein</fullName>
    </submittedName>
</protein>